<feature type="transmembrane region" description="Helical" evidence="7">
    <location>
        <begin position="582"/>
        <end position="605"/>
    </location>
</feature>
<evidence type="ECO:0000313" key="9">
    <source>
        <dbReference type="EMBL" id="NYS25177.1"/>
    </source>
</evidence>
<dbReference type="InterPro" id="IPR051679">
    <property type="entry name" value="DASS-Related_Transporters"/>
</dbReference>
<dbReference type="InterPro" id="IPR004680">
    <property type="entry name" value="Cit_transptr-like_dom"/>
</dbReference>
<feature type="domain" description="RCK C-terminal" evidence="8">
    <location>
        <begin position="215"/>
        <end position="304"/>
    </location>
</feature>
<evidence type="ECO:0000256" key="5">
    <source>
        <dbReference type="ARBA" id="ARBA00022989"/>
    </source>
</evidence>
<dbReference type="PROSITE" id="PS01271">
    <property type="entry name" value="NA_SULFATE"/>
    <property type="match status" value="1"/>
</dbReference>
<dbReference type="GO" id="GO:0005886">
    <property type="term" value="C:plasma membrane"/>
    <property type="evidence" value="ECO:0007669"/>
    <property type="project" value="TreeGrafter"/>
</dbReference>
<comment type="caution">
    <text evidence="9">The sequence shown here is derived from an EMBL/GenBank/DDBJ whole genome shotgun (WGS) entry which is preliminary data.</text>
</comment>
<dbReference type="Proteomes" id="UP000529417">
    <property type="component" value="Unassembled WGS sequence"/>
</dbReference>
<feature type="transmembrane region" description="Helical" evidence="7">
    <location>
        <begin position="95"/>
        <end position="119"/>
    </location>
</feature>
<name>A0A7Z0KXW0_9RHOB</name>
<dbReference type="PANTHER" id="PTHR43652:SF1">
    <property type="entry name" value="RESPONSE REGULATOR"/>
    <property type="match status" value="1"/>
</dbReference>
<dbReference type="Pfam" id="PF03600">
    <property type="entry name" value="CitMHS"/>
    <property type="match status" value="1"/>
</dbReference>
<keyword evidence="5 7" id="KW-1133">Transmembrane helix</keyword>
<evidence type="ECO:0000256" key="1">
    <source>
        <dbReference type="ARBA" id="ARBA00004141"/>
    </source>
</evidence>
<dbReference type="Pfam" id="PF02080">
    <property type="entry name" value="TrkA_C"/>
    <property type="match status" value="2"/>
</dbReference>
<comment type="subcellular location">
    <subcellularLocation>
        <location evidence="1">Membrane</location>
        <topology evidence="1">Multi-pass membrane protein</topology>
    </subcellularLocation>
</comment>
<dbReference type="RefSeq" id="WP_179905881.1">
    <property type="nucleotide sequence ID" value="NZ_JACBXS010000015.1"/>
</dbReference>
<evidence type="ECO:0000256" key="2">
    <source>
        <dbReference type="ARBA" id="ARBA00022448"/>
    </source>
</evidence>
<proteinExistence type="predicted"/>
<feature type="transmembrane region" description="Helical" evidence="7">
    <location>
        <begin position="57"/>
        <end position="75"/>
    </location>
</feature>
<feature type="transmembrane region" description="Helical" evidence="7">
    <location>
        <begin position="544"/>
        <end position="562"/>
    </location>
</feature>
<evidence type="ECO:0000256" key="4">
    <source>
        <dbReference type="ARBA" id="ARBA00022737"/>
    </source>
</evidence>
<feature type="transmembrane region" description="Helical" evidence="7">
    <location>
        <begin position="466"/>
        <end position="484"/>
    </location>
</feature>
<dbReference type="PANTHER" id="PTHR43652">
    <property type="entry name" value="BASIC AMINO ACID ANTIPORTER YFCC-RELATED"/>
    <property type="match status" value="1"/>
</dbReference>
<reference evidence="9 10" key="1">
    <citation type="journal article" date="2000" name="Arch. Microbiol.">
        <title>Rhodobaca bogoriensis gen. nov. and sp. nov., an alkaliphilic purple nonsulfur bacterium from African Rift Valley soda lakes.</title>
        <authorList>
            <person name="Milford A.D."/>
            <person name="Achenbach L.A."/>
            <person name="Jung D.O."/>
            <person name="Madigan M.T."/>
        </authorList>
    </citation>
    <scope>NUCLEOTIDE SEQUENCE [LARGE SCALE GENOMIC DNA]</scope>
    <source>
        <strain evidence="9 10">2376</strain>
    </source>
</reference>
<evidence type="ECO:0000256" key="3">
    <source>
        <dbReference type="ARBA" id="ARBA00022692"/>
    </source>
</evidence>
<keyword evidence="3 7" id="KW-0812">Transmembrane</keyword>
<evidence type="ECO:0000313" key="10">
    <source>
        <dbReference type="Proteomes" id="UP000529417"/>
    </source>
</evidence>
<dbReference type="GO" id="GO:0008324">
    <property type="term" value="F:monoatomic cation transmembrane transporter activity"/>
    <property type="evidence" value="ECO:0007669"/>
    <property type="project" value="InterPro"/>
</dbReference>
<dbReference type="InterPro" id="IPR006037">
    <property type="entry name" value="RCK_C"/>
</dbReference>
<evidence type="ECO:0000256" key="7">
    <source>
        <dbReference type="SAM" id="Phobius"/>
    </source>
</evidence>
<organism evidence="9 10">
    <name type="scientific">Rhabdonatronobacter sediminivivens</name>
    <dbReference type="NCBI Taxonomy" id="2743469"/>
    <lineage>
        <taxon>Bacteria</taxon>
        <taxon>Pseudomonadati</taxon>
        <taxon>Pseudomonadota</taxon>
        <taxon>Alphaproteobacteria</taxon>
        <taxon>Rhodobacterales</taxon>
        <taxon>Paracoccaceae</taxon>
        <taxon>Rhabdonatronobacter</taxon>
    </lineage>
</organism>
<evidence type="ECO:0000259" key="8">
    <source>
        <dbReference type="PROSITE" id="PS51202"/>
    </source>
</evidence>
<feature type="transmembrane region" description="Helical" evidence="7">
    <location>
        <begin position="173"/>
        <end position="195"/>
    </location>
</feature>
<dbReference type="Gene3D" id="3.30.70.1450">
    <property type="entry name" value="Regulator of K+ conductance, C-terminal domain"/>
    <property type="match status" value="2"/>
</dbReference>
<keyword evidence="10" id="KW-1185">Reference proteome</keyword>
<feature type="transmembrane region" description="Helical" evidence="7">
    <location>
        <begin position="29"/>
        <end position="50"/>
    </location>
</feature>
<keyword evidence="2" id="KW-0813">Transport</keyword>
<keyword evidence="6 7" id="KW-0472">Membrane</keyword>
<evidence type="ECO:0000256" key="6">
    <source>
        <dbReference type="ARBA" id="ARBA00023136"/>
    </source>
</evidence>
<dbReference type="InterPro" id="IPR031312">
    <property type="entry name" value="Na/sul_symport_CS"/>
</dbReference>
<keyword evidence="4" id="KW-0677">Repeat</keyword>
<dbReference type="InterPro" id="IPR036721">
    <property type="entry name" value="RCK_C_sf"/>
</dbReference>
<protein>
    <submittedName>
        <fullName evidence="9">SLC13 family permease</fullName>
    </submittedName>
</protein>
<dbReference type="PROSITE" id="PS51202">
    <property type="entry name" value="RCK_C"/>
    <property type="match status" value="2"/>
</dbReference>
<feature type="transmembrane region" description="Helical" evidence="7">
    <location>
        <begin position="140"/>
        <end position="161"/>
    </location>
</feature>
<dbReference type="EMBL" id="JACBXS010000015">
    <property type="protein sequence ID" value="NYS25177.1"/>
    <property type="molecule type" value="Genomic_DNA"/>
</dbReference>
<dbReference type="GO" id="GO:0006813">
    <property type="term" value="P:potassium ion transport"/>
    <property type="evidence" value="ECO:0007669"/>
    <property type="project" value="InterPro"/>
</dbReference>
<dbReference type="SUPFAM" id="SSF116726">
    <property type="entry name" value="TrkA C-terminal domain-like"/>
    <property type="match status" value="2"/>
</dbReference>
<accession>A0A7Z0KXW0</accession>
<dbReference type="AlphaFoldDB" id="A0A7Z0KXW0"/>
<gene>
    <name evidence="9" type="ORF">HUK65_09250</name>
</gene>
<sequence>MTLPLAMVLALLAVAIVLFAIGRPRMDVVALVMMVALPLTGVITVPEALAGFADPNVILIAALFVLGEGLVRTGITARMGDWMTRRAGASETRLIFFLMVSAAALSSIMSSTGVVAIFIPIVLRMARRMGVPAGRLMMPLAMAAMIAGMTTLVATAPNLVVHGELVRRGLDGFGFFAFAPFGVPILALAILYMFVARRYLGQSAQEEPAPRASIREWIDDFALEGREMRLRIEPGSVLAGRRLDQLDLRSSAGVNIVAIERPGPRRTELRLPRAGTELAAGDVLLLDVLGDHADIDRFAAANRLRALPLGQGYFTDRRQDLGMAQVMVPPTSTLVGRSVVQTAFRTKRDLAVIGIRHGATPVTGAIVDEPLRAGDTLLVMGTWKAIRRLASERRDLILLDLPEEADEIAPEADRALAALAILGLVVVLMVTGIVPNVQAALLGCLLMGLFRCIDIAGAYRAINWQTLVLIVGMLPFSLALTRTGGVDLAATALTDALGNGNPRLVMAAIFVLTTMLSLFISNTATAVLMAPVALAIADTLGASPYPFAMTVALAASAAYMTPVSSPINTLVVGPGNYRFMDFVRIGTPFWLITLAVVLVMVPMVLPF</sequence>
<feature type="domain" description="RCK C-terminal" evidence="8">
    <location>
        <begin position="311"/>
        <end position="395"/>
    </location>
</feature>
<feature type="transmembrane region" description="Helical" evidence="7">
    <location>
        <begin position="504"/>
        <end position="537"/>
    </location>
</feature>